<name>A0ACD1AD87_9FIRM</name>
<proteinExistence type="predicted"/>
<accession>A0ACD1AD87</accession>
<dbReference type="Proteomes" id="UP000594014">
    <property type="component" value="Chromosome"/>
</dbReference>
<protein>
    <submittedName>
        <fullName evidence="1">Uncharacterized protein</fullName>
    </submittedName>
</protein>
<organism evidence="1 2">
    <name type="scientific">Anoxybacterium hadale</name>
    <dbReference type="NCBI Taxonomy" id="3408580"/>
    <lineage>
        <taxon>Bacteria</taxon>
        <taxon>Bacillati</taxon>
        <taxon>Bacillota</taxon>
        <taxon>Clostridia</taxon>
        <taxon>Peptostreptococcales</taxon>
        <taxon>Anaerovoracaceae</taxon>
        <taxon>Anoxybacterium</taxon>
    </lineage>
</organism>
<sequence>MLAKFFTKRFLAQSIIAFIMVITLGGCGNSNHSDGIPNDTPAGAEESFVFDPDNYESVSFDNLARTPDDFNEKRITLSGRVDVIGYETEDEVQCVFHVDDDYKQSILIAYVPDILDSRVLDEDYFTIYGYSVGIVEYKTAIGGVYNLPCVIVEKIEY</sequence>
<keyword evidence="2" id="KW-1185">Reference proteome</keyword>
<reference evidence="1" key="1">
    <citation type="submission" date="2019-08" db="EMBL/GenBank/DDBJ databases">
        <title>Genome sequence of Clostridiales bacterium MT110.</title>
        <authorList>
            <person name="Cao J."/>
        </authorList>
    </citation>
    <scope>NUCLEOTIDE SEQUENCE</scope>
    <source>
        <strain evidence="1">MT110</strain>
    </source>
</reference>
<gene>
    <name evidence="1" type="ORF">FRZ06_13260</name>
</gene>
<evidence type="ECO:0000313" key="2">
    <source>
        <dbReference type="Proteomes" id="UP000594014"/>
    </source>
</evidence>
<dbReference type="EMBL" id="CP042469">
    <property type="protein sequence ID" value="QOX64239.1"/>
    <property type="molecule type" value="Genomic_DNA"/>
</dbReference>
<evidence type="ECO:0000313" key="1">
    <source>
        <dbReference type="EMBL" id="QOX64239.1"/>
    </source>
</evidence>